<comment type="caution">
    <text evidence="2">The sequence shown here is derived from an EMBL/GenBank/DDBJ whole genome shotgun (WGS) entry which is preliminary data.</text>
</comment>
<proteinExistence type="predicted"/>
<sequence length="109" mass="11062">MIHDLPRDLGGGDALLVGHVLEVGGGAVGDDEAGQDAHHAHPVLADLGGQFAVLAPSLGLLREAVSTIAPAAANRRTVASPRPRLPPVTSTRRPSSPSPAIVMGISSLR</sequence>
<accession>A0ABP8R487</accession>
<gene>
    <name evidence="2" type="ORF">GCM10023191_088990</name>
</gene>
<dbReference type="Proteomes" id="UP001500503">
    <property type="component" value="Unassembled WGS sequence"/>
</dbReference>
<evidence type="ECO:0000313" key="3">
    <source>
        <dbReference type="Proteomes" id="UP001500503"/>
    </source>
</evidence>
<name>A0ABP8R487_9ACTN</name>
<feature type="compositionally biased region" description="Low complexity" evidence="1">
    <location>
        <begin position="87"/>
        <end position="99"/>
    </location>
</feature>
<reference evidence="3" key="1">
    <citation type="journal article" date="2019" name="Int. J. Syst. Evol. Microbiol.">
        <title>The Global Catalogue of Microorganisms (GCM) 10K type strain sequencing project: providing services to taxonomists for standard genome sequencing and annotation.</title>
        <authorList>
            <consortium name="The Broad Institute Genomics Platform"/>
            <consortium name="The Broad Institute Genome Sequencing Center for Infectious Disease"/>
            <person name="Wu L."/>
            <person name="Ma J."/>
        </authorList>
    </citation>
    <scope>NUCLEOTIDE SEQUENCE [LARGE SCALE GENOMIC DNA]</scope>
    <source>
        <strain evidence="3">JCM 17933</strain>
    </source>
</reference>
<protein>
    <submittedName>
        <fullName evidence="2">Uncharacterized protein</fullName>
    </submittedName>
</protein>
<evidence type="ECO:0000313" key="2">
    <source>
        <dbReference type="EMBL" id="GAA4517087.1"/>
    </source>
</evidence>
<feature type="region of interest" description="Disordered" evidence="1">
    <location>
        <begin position="75"/>
        <end position="109"/>
    </location>
</feature>
<organism evidence="2 3">
    <name type="scientific">Actinoallomurus oryzae</name>
    <dbReference type="NCBI Taxonomy" id="502180"/>
    <lineage>
        <taxon>Bacteria</taxon>
        <taxon>Bacillati</taxon>
        <taxon>Actinomycetota</taxon>
        <taxon>Actinomycetes</taxon>
        <taxon>Streptosporangiales</taxon>
        <taxon>Thermomonosporaceae</taxon>
        <taxon>Actinoallomurus</taxon>
    </lineage>
</organism>
<evidence type="ECO:0000256" key="1">
    <source>
        <dbReference type="SAM" id="MobiDB-lite"/>
    </source>
</evidence>
<dbReference type="EMBL" id="BAABHF010000057">
    <property type="protein sequence ID" value="GAA4517087.1"/>
    <property type="molecule type" value="Genomic_DNA"/>
</dbReference>
<keyword evidence="3" id="KW-1185">Reference proteome</keyword>